<feature type="transmembrane region" description="Helical" evidence="1">
    <location>
        <begin position="126"/>
        <end position="154"/>
    </location>
</feature>
<keyword evidence="4" id="KW-1185">Reference proteome</keyword>
<gene>
    <name evidence="3" type="ORF">B0H67DRAFT_612485</name>
</gene>
<protein>
    <submittedName>
        <fullName evidence="3">Uncharacterized protein</fullName>
    </submittedName>
</protein>
<comment type="caution">
    <text evidence="3">The sequence shown here is derived from an EMBL/GenBank/DDBJ whole genome shotgun (WGS) entry which is preliminary data.</text>
</comment>
<feature type="transmembrane region" description="Helical" evidence="1">
    <location>
        <begin position="233"/>
        <end position="257"/>
    </location>
</feature>
<evidence type="ECO:0000313" key="4">
    <source>
        <dbReference type="Proteomes" id="UP001172102"/>
    </source>
</evidence>
<keyword evidence="2" id="KW-0732">Signal</keyword>
<feature type="transmembrane region" description="Helical" evidence="1">
    <location>
        <begin position="368"/>
        <end position="390"/>
    </location>
</feature>
<feature type="transmembrane region" description="Helical" evidence="1">
    <location>
        <begin position="166"/>
        <end position="191"/>
    </location>
</feature>
<dbReference type="AlphaFoldDB" id="A0AA40DP31"/>
<dbReference type="EMBL" id="JAUKUA010000006">
    <property type="protein sequence ID" value="KAK0707932.1"/>
    <property type="molecule type" value="Genomic_DNA"/>
</dbReference>
<evidence type="ECO:0000256" key="2">
    <source>
        <dbReference type="SAM" id="SignalP"/>
    </source>
</evidence>
<evidence type="ECO:0000256" key="1">
    <source>
        <dbReference type="SAM" id="Phobius"/>
    </source>
</evidence>
<proteinExistence type="predicted"/>
<keyword evidence="1" id="KW-0812">Transmembrane</keyword>
<sequence>MSGHSLCSSAAFWLVVLFPIWIEAENNATSANLPEQYQLCRGALEIEALQEAHGLIRVEATPTHAAMHPGWPEVLATIIINIGIFLWGRFTEHGVYLNRFVSFLLPFGITALWFATFGIAQSNYSSAGWISASLTTTTALLATIIDWFVAVFVWGDSRHTQMSASWKSLVVVAVLLCIGSLEVAVALAAVIQRLITSTGYGIVAYSITDAHGCAPIGADNDFSFLQRGVRSRIFSIIQLAQAVYSVVVVFAIAPFALAKGRRMVKEMIIDLGILPPRASGDRSGAPITYLVAVRGFARFMAFYLPVATLVTGVPLLLYGGIIATRGVPVVMSGTCKKCVEKIKKVIFKGIRYTKSVEVLEYSSRAHTAFGLSSACLRVSPWINFVAYLIYRAYRPPKNSNNPAQHFQFHRLVSR</sequence>
<feature type="chain" id="PRO_5041346818" evidence="2">
    <location>
        <begin position="25"/>
        <end position="414"/>
    </location>
</feature>
<keyword evidence="1" id="KW-0472">Membrane</keyword>
<feature type="transmembrane region" description="Helical" evidence="1">
    <location>
        <begin position="302"/>
        <end position="323"/>
    </location>
</feature>
<feature type="signal peptide" evidence="2">
    <location>
        <begin position="1"/>
        <end position="24"/>
    </location>
</feature>
<feature type="transmembrane region" description="Helical" evidence="1">
    <location>
        <begin position="70"/>
        <end position="88"/>
    </location>
</feature>
<evidence type="ECO:0000313" key="3">
    <source>
        <dbReference type="EMBL" id="KAK0707932.1"/>
    </source>
</evidence>
<organism evidence="3 4">
    <name type="scientific">Lasiosphaeris hirsuta</name>
    <dbReference type="NCBI Taxonomy" id="260670"/>
    <lineage>
        <taxon>Eukaryota</taxon>
        <taxon>Fungi</taxon>
        <taxon>Dikarya</taxon>
        <taxon>Ascomycota</taxon>
        <taxon>Pezizomycotina</taxon>
        <taxon>Sordariomycetes</taxon>
        <taxon>Sordariomycetidae</taxon>
        <taxon>Sordariales</taxon>
        <taxon>Lasiosphaeriaceae</taxon>
        <taxon>Lasiosphaeris</taxon>
    </lineage>
</organism>
<accession>A0AA40DP31</accession>
<name>A0AA40DP31_9PEZI</name>
<reference evidence="3" key="1">
    <citation type="submission" date="2023-06" db="EMBL/GenBank/DDBJ databases">
        <title>Genome-scale phylogeny and comparative genomics of the fungal order Sordariales.</title>
        <authorList>
            <consortium name="Lawrence Berkeley National Laboratory"/>
            <person name="Hensen N."/>
            <person name="Bonometti L."/>
            <person name="Westerberg I."/>
            <person name="Brannstrom I.O."/>
            <person name="Guillou S."/>
            <person name="Cros-Aarteil S."/>
            <person name="Calhoun S."/>
            <person name="Haridas S."/>
            <person name="Kuo A."/>
            <person name="Mondo S."/>
            <person name="Pangilinan J."/>
            <person name="Riley R."/>
            <person name="Labutti K."/>
            <person name="Andreopoulos B."/>
            <person name="Lipzen A."/>
            <person name="Chen C."/>
            <person name="Yanf M."/>
            <person name="Daum C."/>
            <person name="Ng V."/>
            <person name="Clum A."/>
            <person name="Steindorff A."/>
            <person name="Ohm R."/>
            <person name="Martin F."/>
            <person name="Silar P."/>
            <person name="Natvig D."/>
            <person name="Lalanne C."/>
            <person name="Gautier V."/>
            <person name="Ament-Velasquez S.L."/>
            <person name="Kruys A."/>
            <person name="Hutchinson M.I."/>
            <person name="Powell A.J."/>
            <person name="Barry K."/>
            <person name="Miller A.N."/>
            <person name="Grigoriev I.V."/>
            <person name="Debuchy R."/>
            <person name="Gladieux P."/>
            <person name="Thoren M.H."/>
            <person name="Johannesson H."/>
        </authorList>
    </citation>
    <scope>NUCLEOTIDE SEQUENCE</scope>
    <source>
        <strain evidence="3">SMH4607-1</strain>
    </source>
</reference>
<dbReference type="Proteomes" id="UP001172102">
    <property type="component" value="Unassembled WGS sequence"/>
</dbReference>
<keyword evidence="1" id="KW-1133">Transmembrane helix</keyword>
<feature type="transmembrane region" description="Helical" evidence="1">
    <location>
        <begin position="100"/>
        <end position="120"/>
    </location>
</feature>